<reference evidence="1" key="1">
    <citation type="journal article" date="2021" name="PeerJ">
        <title>Extensive microbial diversity within the chicken gut microbiome revealed by metagenomics and culture.</title>
        <authorList>
            <person name="Gilroy R."/>
            <person name="Ravi A."/>
            <person name="Getino M."/>
            <person name="Pursley I."/>
            <person name="Horton D.L."/>
            <person name="Alikhan N.F."/>
            <person name="Baker D."/>
            <person name="Gharbi K."/>
            <person name="Hall N."/>
            <person name="Watson M."/>
            <person name="Adriaenssens E.M."/>
            <person name="Foster-Nyarko E."/>
            <person name="Jarju S."/>
            <person name="Secka A."/>
            <person name="Antonio M."/>
            <person name="Oren A."/>
            <person name="Chaudhuri R.R."/>
            <person name="La Ragione R."/>
            <person name="Hildebrand F."/>
            <person name="Pallen M.J."/>
        </authorList>
    </citation>
    <scope>NUCLEOTIDE SEQUENCE</scope>
    <source>
        <strain evidence="1">A5-1222</strain>
    </source>
</reference>
<sequence>MSILNTYQKTTKFNKNELKNIILCDTYKIGSFREKRAMNFISKTWKWKCYKSNLEIDKFHDIDLIAYDLNNQLNLIQVKSLKMIKSIKISEKAIKFAKENNANLYYFFVGGENERIWIKRIEWK</sequence>
<dbReference type="AlphaFoldDB" id="A0A9E2KVQ6"/>
<dbReference type="Proteomes" id="UP000824247">
    <property type="component" value="Unassembled WGS sequence"/>
</dbReference>
<evidence type="ECO:0000313" key="2">
    <source>
        <dbReference type="Proteomes" id="UP000824247"/>
    </source>
</evidence>
<name>A0A9E2KVQ6_9BACT</name>
<dbReference type="EMBL" id="JAHLFM010000009">
    <property type="protein sequence ID" value="MBU3830641.1"/>
    <property type="molecule type" value="Genomic_DNA"/>
</dbReference>
<evidence type="ECO:0000313" key="1">
    <source>
        <dbReference type="EMBL" id="MBU3830641.1"/>
    </source>
</evidence>
<protein>
    <submittedName>
        <fullName evidence="1">Uncharacterized protein</fullName>
    </submittedName>
</protein>
<reference evidence="1" key="2">
    <citation type="submission" date="2021-04" db="EMBL/GenBank/DDBJ databases">
        <authorList>
            <person name="Gilroy R."/>
        </authorList>
    </citation>
    <scope>NUCLEOTIDE SEQUENCE</scope>
    <source>
        <strain evidence="1">A5-1222</strain>
    </source>
</reference>
<accession>A0A9E2KVQ6</accession>
<organism evidence="1 2">
    <name type="scientific">Candidatus Ureaplasma intestinipullorum</name>
    <dbReference type="NCBI Taxonomy" id="2838770"/>
    <lineage>
        <taxon>Bacteria</taxon>
        <taxon>Bacillati</taxon>
        <taxon>Mycoplasmatota</taxon>
        <taxon>Mycoplasmoidales</taxon>
        <taxon>Mycoplasmoidaceae</taxon>
        <taxon>Ureaplasma</taxon>
    </lineage>
</organism>
<gene>
    <name evidence="1" type="ORF">H9897_00550</name>
</gene>
<proteinExistence type="predicted"/>
<comment type="caution">
    <text evidence="1">The sequence shown here is derived from an EMBL/GenBank/DDBJ whole genome shotgun (WGS) entry which is preliminary data.</text>
</comment>